<keyword evidence="2" id="KW-1185">Reference proteome</keyword>
<dbReference type="EMBL" id="OZ018776">
    <property type="protein sequence ID" value="CAK9121682.1"/>
    <property type="molecule type" value="Genomic_DNA"/>
</dbReference>
<protein>
    <submittedName>
        <fullName evidence="1">Uncharacterized protein</fullName>
    </submittedName>
</protein>
<dbReference type="Proteomes" id="UP001642485">
    <property type="component" value="Chromosome"/>
</dbReference>
<sequence>MPRGNDILNVRTLLESSYRVTVKKLKLNNNHYSSGIIVLAPANTILNSAISDTVFPSYILNPTPLNATFALISAPY</sequence>
<evidence type="ECO:0000313" key="2">
    <source>
        <dbReference type="Proteomes" id="UP001642485"/>
    </source>
</evidence>
<organism evidence="1 2">
    <name type="scientific">Rickettsia helvetica</name>
    <dbReference type="NCBI Taxonomy" id="35789"/>
    <lineage>
        <taxon>Bacteria</taxon>
        <taxon>Pseudomonadati</taxon>
        <taxon>Pseudomonadota</taxon>
        <taxon>Alphaproteobacteria</taxon>
        <taxon>Rickettsiales</taxon>
        <taxon>Rickettsiaceae</taxon>
        <taxon>Rickettsieae</taxon>
        <taxon>Rickettsia</taxon>
        <taxon>spotted fever group</taxon>
    </lineage>
</organism>
<accession>A0ABM9NDL4</accession>
<evidence type="ECO:0000313" key="1">
    <source>
        <dbReference type="EMBL" id="CAK9121682.1"/>
    </source>
</evidence>
<name>A0ABM9NDL4_RICHE</name>
<proteinExistence type="predicted"/>
<reference evidence="1 2" key="1">
    <citation type="submission" date="2024-02" db="EMBL/GenBank/DDBJ databases">
        <authorList>
            <person name="Nijsse B."/>
            <person name="Sprong H."/>
        </authorList>
    </citation>
    <scope>NUCLEOTIDE SEQUENCE [LARGE SCALE GENOMIC DNA]</scope>
    <source>
        <strain evidence="1">OB144</strain>
    </source>
</reference>
<gene>
    <name evidence="1" type="ORF">OB144RH_07845</name>
</gene>